<keyword evidence="3" id="KW-0813">Transport</keyword>
<keyword evidence="5 8" id="KW-0812">Transmembrane</keyword>
<dbReference type="GO" id="GO:0009847">
    <property type="term" value="P:spore germination"/>
    <property type="evidence" value="ECO:0007669"/>
    <property type="project" value="InterPro"/>
</dbReference>
<protein>
    <recommendedName>
        <fullName evidence="10">Spore germination protein GerHB</fullName>
    </recommendedName>
</protein>
<comment type="subcellular location">
    <subcellularLocation>
        <location evidence="1">Membrane</location>
        <topology evidence="1">Multi-pass membrane protein</topology>
    </subcellularLocation>
</comment>
<accession>W8YDG0</accession>
<evidence type="ECO:0000256" key="8">
    <source>
        <dbReference type="SAM" id="Phobius"/>
    </source>
</evidence>
<keyword evidence="4" id="KW-0309">Germination</keyword>
<dbReference type="HOGENOM" id="CLU_047547_0_0_9"/>
<evidence type="ECO:0000256" key="7">
    <source>
        <dbReference type="ARBA" id="ARBA00023136"/>
    </source>
</evidence>
<dbReference type="AlphaFoldDB" id="W8YDG0"/>
<feature type="transmembrane region" description="Helical" evidence="8">
    <location>
        <begin position="275"/>
        <end position="294"/>
    </location>
</feature>
<organism evidence="9">
    <name type="scientific">Bacillus thuringiensis DB27</name>
    <dbReference type="NCBI Taxonomy" id="1431339"/>
    <lineage>
        <taxon>Bacteria</taxon>
        <taxon>Bacillati</taxon>
        <taxon>Bacillota</taxon>
        <taxon>Bacilli</taxon>
        <taxon>Bacillales</taxon>
        <taxon>Bacillaceae</taxon>
        <taxon>Bacillus</taxon>
        <taxon>Bacillus cereus group</taxon>
    </lineage>
</organism>
<comment type="similarity">
    <text evidence="2">Belongs to the amino acid-polyamine-organocation (APC) superfamily. Spore germination protein (SGP) (TC 2.A.3.9) family.</text>
</comment>
<feature type="transmembrane region" description="Helical" evidence="8">
    <location>
        <begin position="190"/>
        <end position="208"/>
    </location>
</feature>
<reference evidence="9" key="1">
    <citation type="submission" date="2014-01" db="EMBL/GenBank/DDBJ databases">
        <title>Draft genome sequence of highly nematicidal Bacillus thuringiensis DB27.</title>
        <authorList>
            <person name="Iatsenko I."/>
            <person name="Pickard D."/>
            <person name="Corton C."/>
            <person name="Dougan G."/>
            <person name="Sommer R.J."/>
        </authorList>
    </citation>
    <scope>NUCLEOTIDE SEQUENCE [LARGE SCALE GENOMIC DNA]</scope>
    <source>
        <strain evidence="9">DB27</strain>
    </source>
</reference>
<feature type="transmembrane region" description="Helical" evidence="8">
    <location>
        <begin position="82"/>
        <end position="107"/>
    </location>
</feature>
<reference evidence="9" key="2">
    <citation type="submission" date="2014-01" db="EMBL/GenBank/DDBJ databases">
        <authorList>
            <person name="Aslett M."/>
        </authorList>
    </citation>
    <scope>NUCLEOTIDE SEQUENCE [LARGE SCALE GENOMIC DNA]</scope>
    <source>
        <strain evidence="9">DB27</strain>
    </source>
</reference>
<feature type="transmembrane region" description="Helical" evidence="8">
    <location>
        <begin position="336"/>
        <end position="354"/>
    </location>
</feature>
<evidence type="ECO:0000256" key="3">
    <source>
        <dbReference type="ARBA" id="ARBA00022448"/>
    </source>
</evidence>
<evidence type="ECO:0000256" key="2">
    <source>
        <dbReference type="ARBA" id="ARBA00007998"/>
    </source>
</evidence>
<dbReference type="Pfam" id="PF03845">
    <property type="entry name" value="Spore_permease"/>
    <property type="match status" value="1"/>
</dbReference>
<name>W8YDG0_BACTU</name>
<gene>
    <name evidence="9" type="ORF">BTDB27_p000191</name>
</gene>
<dbReference type="Gene3D" id="1.20.1740.10">
    <property type="entry name" value="Amino acid/polyamine transporter I"/>
    <property type="match status" value="1"/>
</dbReference>
<evidence type="ECO:0000256" key="4">
    <source>
        <dbReference type="ARBA" id="ARBA00022544"/>
    </source>
</evidence>
<evidence type="ECO:0000256" key="5">
    <source>
        <dbReference type="ARBA" id="ARBA00022692"/>
    </source>
</evidence>
<feature type="transmembrane region" description="Helical" evidence="8">
    <location>
        <begin position="306"/>
        <end position="324"/>
    </location>
</feature>
<proteinExistence type="inferred from homology"/>
<keyword evidence="7 8" id="KW-0472">Membrane</keyword>
<evidence type="ECO:0000313" key="9">
    <source>
        <dbReference type="EMBL" id="CDN39528.1"/>
    </source>
</evidence>
<evidence type="ECO:0000256" key="6">
    <source>
        <dbReference type="ARBA" id="ARBA00022989"/>
    </source>
</evidence>
<feature type="transmembrane region" description="Helical" evidence="8">
    <location>
        <begin position="142"/>
        <end position="170"/>
    </location>
</feature>
<feature type="transmembrane region" description="Helical" evidence="8">
    <location>
        <begin position="113"/>
        <end position="135"/>
    </location>
</feature>
<dbReference type="EMBL" id="HG810024">
    <property type="protein sequence ID" value="CDN39528.1"/>
    <property type="molecule type" value="Genomic_DNA"/>
</dbReference>
<dbReference type="RefSeq" id="WP_030030142.1">
    <property type="nucleotide sequence ID" value="NZ_HG810024.1"/>
</dbReference>
<feature type="transmembrane region" description="Helical" evidence="8">
    <location>
        <begin position="40"/>
        <end position="61"/>
    </location>
</feature>
<feature type="transmembrane region" description="Helical" evidence="8">
    <location>
        <begin position="220"/>
        <end position="238"/>
    </location>
</feature>
<keyword evidence="6 8" id="KW-1133">Transmembrane helix</keyword>
<sequence length="365" mass="42306">MKINKAYQVSPIYVFFLIHSAQFGAGVLGFARIVAKKAGYDAWIGVVLAGIFLHILMWMMYRMLSWVKGSILELQTYMFGRFIGTGLNIVFLVYFFIVSASLLRTYIEIVQVWMFPTASTLILAIIFSILVYYIISSGFRVMTAICIVSIFISIFYVVLCIYCVVVYGHWDTFSPILNHSYLDIADAMQKSIYTMAGSEIILMIYPFLHAPKESHKFAQYGLLFSNMLYALTIISALACFSEKQLSHLIWSQLSLSQVITFPFIQRFEYLMVSAYAWQMVTSMMLPLWACTRGIREIVGIRQKYTLLILLSMNSIFVCLLQNRHTINTFITQTSRFTFYLIYIYIPILFLLFFFKVQYQKKENTL</sequence>
<dbReference type="Proteomes" id="UP000030682">
    <property type="component" value="Unassembled WGS sequence"/>
</dbReference>
<evidence type="ECO:0000256" key="1">
    <source>
        <dbReference type="ARBA" id="ARBA00004141"/>
    </source>
</evidence>
<dbReference type="PANTHER" id="PTHR34975:SF2">
    <property type="entry name" value="SPORE GERMINATION PROTEIN A2"/>
    <property type="match status" value="1"/>
</dbReference>
<dbReference type="GO" id="GO:0016020">
    <property type="term" value="C:membrane"/>
    <property type="evidence" value="ECO:0007669"/>
    <property type="project" value="UniProtKB-SubCell"/>
</dbReference>
<dbReference type="InterPro" id="IPR004761">
    <property type="entry name" value="Spore_GerAB"/>
</dbReference>
<dbReference type="PANTHER" id="PTHR34975">
    <property type="entry name" value="SPORE GERMINATION PROTEIN A2"/>
    <property type="match status" value="1"/>
</dbReference>
<evidence type="ECO:0008006" key="10">
    <source>
        <dbReference type="Google" id="ProtNLM"/>
    </source>
</evidence>
<feature type="transmembrane region" description="Helical" evidence="8">
    <location>
        <begin position="12"/>
        <end position="34"/>
    </location>
</feature>